<evidence type="ECO:0000313" key="2">
    <source>
        <dbReference type="EMBL" id="AGC52883.1"/>
    </source>
</evidence>
<evidence type="ECO:0000256" key="1">
    <source>
        <dbReference type="SAM" id="Phobius"/>
    </source>
</evidence>
<proteinExistence type="predicted"/>
<dbReference type="CTD" id="4509"/>
<gene>
    <name evidence="2" type="primary">ATP8</name>
</gene>
<keyword evidence="2" id="KW-0496">Mitochondrion</keyword>
<accession>A0A0A6ZAH9</accession>
<reference evidence="2" key="1">
    <citation type="submission" date="2012-11" db="EMBL/GenBank/DDBJ databases">
        <title>Mitochondrial Genome Evolution in Pupillid Land Snails.</title>
        <authorList>
            <person name="Marquardt J.D."/>
            <person name="Adema C.M."/>
            <person name="Nekola J.C."/>
            <person name="Bergthorsson U."/>
        </authorList>
    </citation>
    <scope>NUCLEOTIDE SEQUENCE</scope>
</reference>
<sequence length="52" mass="5992">MPQLSPGSGLMTLILIFFLMSFLFTLLPFKPMPMKTIKMKSNFSYLSTLIFK</sequence>
<feature type="transmembrane region" description="Helical" evidence="1">
    <location>
        <begin position="6"/>
        <end position="29"/>
    </location>
</feature>
<protein>
    <submittedName>
        <fullName evidence="2">ATP synthase F0 subunit 8</fullName>
    </submittedName>
</protein>
<keyword evidence="1" id="KW-1133">Transmembrane helix</keyword>
<dbReference type="EMBL" id="KC185405">
    <property type="protein sequence ID" value="AGC52883.1"/>
    <property type="molecule type" value="Genomic_DNA"/>
</dbReference>
<organism evidence="2">
    <name type="scientific">Vertigo pusilla</name>
    <dbReference type="NCBI Taxonomy" id="1282417"/>
    <lineage>
        <taxon>Eukaryota</taxon>
        <taxon>Metazoa</taxon>
        <taxon>Spiralia</taxon>
        <taxon>Lophotrochozoa</taxon>
        <taxon>Mollusca</taxon>
        <taxon>Gastropoda</taxon>
        <taxon>Heterobranchia</taxon>
        <taxon>Euthyneura</taxon>
        <taxon>Panpulmonata</taxon>
        <taxon>Eupulmonata</taxon>
        <taxon>Stylommatophora</taxon>
        <taxon>Orthurethra</taxon>
        <taxon>Vertiginidae</taxon>
        <taxon>Vertigo</taxon>
    </lineage>
</organism>
<keyword evidence="1" id="KW-0812">Transmembrane</keyword>
<dbReference type="GeneID" id="22832505"/>
<keyword evidence="1" id="KW-0472">Membrane</keyword>
<geneLocation type="mitochondrion" evidence="2"/>
<name>A0A0A6ZAH9_9EUPU</name>
<dbReference type="AlphaFoldDB" id="A0A0A6ZAH9"/>
<dbReference type="RefSeq" id="YP_009113918.1">
    <property type="nucleotide sequence ID" value="NC_026045.1"/>
</dbReference>